<evidence type="ECO:0000313" key="5">
    <source>
        <dbReference type="Proteomes" id="UP000605427"/>
    </source>
</evidence>
<dbReference type="InterPro" id="IPR036390">
    <property type="entry name" value="WH_DNA-bd_sf"/>
</dbReference>
<dbReference type="InterPro" id="IPR036388">
    <property type="entry name" value="WH-like_DNA-bd_sf"/>
</dbReference>
<dbReference type="Proteomes" id="UP000605427">
    <property type="component" value="Unassembled WGS sequence"/>
</dbReference>
<feature type="domain" description="HTH deoR-type" evidence="3">
    <location>
        <begin position="3"/>
        <end position="58"/>
    </location>
</feature>
<dbReference type="InterPro" id="IPR001034">
    <property type="entry name" value="DeoR_HTH"/>
</dbReference>
<gene>
    <name evidence="4" type="ORF">GCM10007362_49420</name>
</gene>
<organism evidence="4 5">
    <name type="scientific">Saccharibacillus endophyticus</name>
    <dbReference type="NCBI Taxonomy" id="2060666"/>
    <lineage>
        <taxon>Bacteria</taxon>
        <taxon>Bacillati</taxon>
        <taxon>Bacillota</taxon>
        <taxon>Bacilli</taxon>
        <taxon>Bacillales</taxon>
        <taxon>Paenibacillaceae</taxon>
        <taxon>Saccharibacillus</taxon>
    </lineage>
</organism>
<reference evidence="5" key="1">
    <citation type="journal article" date="2019" name="Int. J. Syst. Evol. Microbiol.">
        <title>The Global Catalogue of Microorganisms (GCM) 10K type strain sequencing project: providing services to taxonomists for standard genome sequencing and annotation.</title>
        <authorList>
            <consortium name="The Broad Institute Genomics Platform"/>
            <consortium name="The Broad Institute Genome Sequencing Center for Infectious Disease"/>
            <person name="Wu L."/>
            <person name="Ma J."/>
        </authorList>
    </citation>
    <scope>NUCLEOTIDE SEQUENCE [LARGE SCALE GENOMIC DNA]</scope>
    <source>
        <strain evidence="5">CCM 8702</strain>
    </source>
</reference>
<protein>
    <submittedName>
        <fullName evidence="4">DNA-binding transcriptional regulator</fullName>
    </submittedName>
</protein>
<dbReference type="PANTHER" id="PTHR30363">
    <property type="entry name" value="HTH-TYPE TRANSCRIPTIONAL REGULATOR SRLR-RELATED"/>
    <property type="match status" value="1"/>
</dbReference>
<evidence type="ECO:0000259" key="3">
    <source>
        <dbReference type="PROSITE" id="PS51000"/>
    </source>
</evidence>
<dbReference type="SUPFAM" id="SSF46785">
    <property type="entry name" value="Winged helix' DNA-binding domain"/>
    <property type="match status" value="1"/>
</dbReference>
<dbReference type="InterPro" id="IPR014036">
    <property type="entry name" value="DeoR-like_C"/>
</dbReference>
<dbReference type="SMART" id="SM00420">
    <property type="entry name" value="HTH_DEOR"/>
    <property type="match status" value="1"/>
</dbReference>
<keyword evidence="2" id="KW-0804">Transcription</keyword>
<proteinExistence type="predicted"/>
<dbReference type="SMART" id="SM01134">
    <property type="entry name" value="DeoRC"/>
    <property type="match status" value="1"/>
</dbReference>
<dbReference type="PANTHER" id="PTHR30363:SF44">
    <property type="entry name" value="AGA OPERON TRANSCRIPTIONAL REPRESSOR-RELATED"/>
    <property type="match status" value="1"/>
</dbReference>
<evidence type="ECO:0000313" key="4">
    <source>
        <dbReference type="EMBL" id="GGH87395.1"/>
    </source>
</evidence>
<dbReference type="SUPFAM" id="SSF100950">
    <property type="entry name" value="NagB/RpiA/CoA transferase-like"/>
    <property type="match status" value="1"/>
</dbReference>
<keyword evidence="1" id="KW-0805">Transcription regulation</keyword>
<keyword evidence="4" id="KW-0238">DNA-binding</keyword>
<accession>A0ABQ2A7U9</accession>
<comment type="caution">
    <text evidence="4">The sequence shown here is derived from an EMBL/GenBank/DDBJ whole genome shotgun (WGS) entry which is preliminary data.</text>
</comment>
<name>A0ABQ2A7U9_9BACL</name>
<dbReference type="InterPro" id="IPR050313">
    <property type="entry name" value="Carb_Metab_HTH_regulators"/>
</dbReference>
<dbReference type="Pfam" id="PF08220">
    <property type="entry name" value="HTH_DeoR"/>
    <property type="match status" value="1"/>
</dbReference>
<dbReference type="PRINTS" id="PR00037">
    <property type="entry name" value="HTHLACR"/>
</dbReference>
<evidence type="ECO:0000256" key="1">
    <source>
        <dbReference type="ARBA" id="ARBA00023015"/>
    </source>
</evidence>
<dbReference type="RefSeq" id="WP_172247578.1">
    <property type="nucleotide sequence ID" value="NZ_BMDD01000009.1"/>
</dbReference>
<dbReference type="Pfam" id="PF00455">
    <property type="entry name" value="DeoRC"/>
    <property type="match status" value="1"/>
</dbReference>
<dbReference type="GO" id="GO:0003677">
    <property type="term" value="F:DNA binding"/>
    <property type="evidence" value="ECO:0007669"/>
    <property type="project" value="UniProtKB-KW"/>
</dbReference>
<keyword evidence="5" id="KW-1185">Reference proteome</keyword>
<dbReference type="InterPro" id="IPR037171">
    <property type="entry name" value="NagB/RpiA_transferase-like"/>
</dbReference>
<dbReference type="EMBL" id="BMDD01000009">
    <property type="protein sequence ID" value="GGH87395.1"/>
    <property type="molecule type" value="Genomic_DNA"/>
</dbReference>
<sequence>MNALKRHEKLMEILIERKEIGVGELSSMLEVTGKTIREDLARLEEKGLLVRVHGGAMLAQNDQFGILSSKGTGDKHTAEKAEIAARALRYIQPGDIIALDGGGTTLEMARQLDNAPLTVVTNDLFILSELARKDKIRLVVPGGERVRNVLIGPGSAQFVEGLNISKAFLSATALHPELGASIYTGDLVPYKKALVKTARQAYGVVEHQKFGKFALWTFADCGELDVIITDGGLDDGQKALFEQKNIRLDDGSGEQENQA</sequence>
<dbReference type="Gene3D" id="1.10.10.10">
    <property type="entry name" value="Winged helix-like DNA-binding domain superfamily/Winged helix DNA-binding domain"/>
    <property type="match status" value="1"/>
</dbReference>
<evidence type="ECO:0000256" key="2">
    <source>
        <dbReference type="ARBA" id="ARBA00023163"/>
    </source>
</evidence>
<dbReference type="PROSITE" id="PS51000">
    <property type="entry name" value="HTH_DEOR_2"/>
    <property type="match status" value="1"/>
</dbReference>